<evidence type="ECO:0000313" key="2">
    <source>
        <dbReference type="EMBL" id="QQQ19683.1"/>
    </source>
</evidence>
<dbReference type="Proteomes" id="UP000595448">
    <property type="component" value="Chromosome"/>
</dbReference>
<dbReference type="RefSeq" id="WP_201104034.1">
    <property type="nucleotide sequence ID" value="NZ_CP067977.1"/>
</dbReference>
<organism evidence="2 3">
    <name type="scientific">Brevundimonas vitisensis</name>
    <dbReference type="NCBI Taxonomy" id="2800818"/>
    <lineage>
        <taxon>Bacteria</taxon>
        <taxon>Pseudomonadati</taxon>
        <taxon>Pseudomonadota</taxon>
        <taxon>Alphaproteobacteria</taxon>
        <taxon>Caulobacterales</taxon>
        <taxon>Caulobacteraceae</taxon>
        <taxon>Brevundimonas</taxon>
    </lineage>
</organism>
<gene>
    <name evidence="2" type="ORF">JIP62_06240</name>
</gene>
<dbReference type="Pfam" id="PF06074">
    <property type="entry name" value="Portal_Mu"/>
    <property type="match status" value="1"/>
</dbReference>
<sequence>MVGKPPPLVDRLLRPIDFGRLKEEHSAPSVSGVRSIVSSHPAQGLTPDRLASILRESENSSPLRYLELAEEMEEKDLHYLGVLGTRKRAVAQLEITVKAGSDDAADQKAADMVREWLERDELETELFDILDAIGKGFSRTEVIWDMTATAWTPVRLEWRDPRWFTFDPVDGRTPLLVDGGASGNAYGEPLPPFKYICHDHKAKSGLPIRGGLARAAAWGYLFKNYALKDWVSFAEIFGLPLRVGKYGAGETEENIRRLMQAVTDIGSDAAAVIPQSMMIEFITAGGATGTVDLYEKICEYLDKQVSKATLGQTATTDAAPGAGLSGSGSQHGDVRDDIKRSDAKQLAATINRDLITPYVRLNLGQEVRPPKLTIGQAEAWDPTVMMPAVQTFVSMGGRVGMSAIRDKLGIEDPGEEEALLQAPSSATPENPPQEPLETPGGRPTIARTPQTGSRPLLEPLKRPFGPEARAAAAVLAARDPIDDLVDDSLGDWSDLAIGVIGPAEDLVAGCSSFEELKARLATALGRMDSRQVTERLARASFNARLAGIAGVSLIEEETP</sequence>
<evidence type="ECO:0000313" key="3">
    <source>
        <dbReference type="Proteomes" id="UP000595448"/>
    </source>
</evidence>
<dbReference type="EMBL" id="CP067977">
    <property type="protein sequence ID" value="QQQ19683.1"/>
    <property type="molecule type" value="Genomic_DNA"/>
</dbReference>
<feature type="region of interest" description="Disordered" evidence="1">
    <location>
        <begin position="418"/>
        <end position="462"/>
    </location>
</feature>
<dbReference type="InterPro" id="IPR009279">
    <property type="entry name" value="Portal_Mu"/>
</dbReference>
<proteinExistence type="predicted"/>
<keyword evidence="3" id="KW-1185">Reference proteome</keyword>
<accession>A0ABX7BSH1</accession>
<name>A0ABX7BSH1_9CAUL</name>
<reference evidence="2 3" key="1">
    <citation type="submission" date="2021-01" db="EMBL/GenBank/DDBJ databases">
        <title>Brevundimonas vitis sp. nov., an bacterium isolated from grape (Vitis vinifera).</title>
        <authorList>
            <person name="Jiang L."/>
            <person name="Lee J."/>
        </authorList>
    </citation>
    <scope>NUCLEOTIDE SEQUENCE [LARGE SCALE GENOMIC DNA]</scope>
    <source>
        <strain evidence="2 3">GRTSA-9</strain>
    </source>
</reference>
<protein>
    <submittedName>
        <fullName evidence="2">DUF935 domain-containing protein</fullName>
    </submittedName>
</protein>
<feature type="region of interest" description="Disordered" evidence="1">
    <location>
        <begin position="317"/>
        <end position="339"/>
    </location>
</feature>
<evidence type="ECO:0000256" key="1">
    <source>
        <dbReference type="SAM" id="MobiDB-lite"/>
    </source>
</evidence>